<dbReference type="OrthoDB" id="5454111at2"/>
<feature type="domain" description="RapA2 cadherin-like" evidence="1">
    <location>
        <begin position="1218"/>
        <end position="1294"/>
    </location>
</feature>
<dbReference type="Pfam" id="PF17803">
    <property type="entry name" value="Cadherin_4"/>
    <property type="match status" value="7"/>
</dbReference>
<feature type="domain" description="RapA2 cadherin-like" evidence="1">
    <location>
        <begin position="530"/>
        <end position="638"/>
    </location>
</feature>
<dbReference type="InterPro" id="IPR018511">
    <property type="entry name" value="Hemolysin-typ_Ca-bd_CS"/>
</dbReference>
<dbReference type="Gene3D" id="2.60.40.10">
    <property type="entry name" value="Immunoglobulins"/>
    <property type="match status" value="3"/>
</dbReference>
<feature type="domain" description="Cadherin-like" evidence="2">
    <location>
        <begin position="2049"/>
        <end position="2164"/>
    </location>
</feature>
<feature type="domain" description="RapA2 cadherin-like" evidence="1">
    <location>
        <begin position="947"/>
        <end position="1048"/>
    </location>
</feature>
<dbReference type="InterPro" id="IPR001343">
    <property type="entry name" value="Hemolysn_Ca-bd"/>
</dbReference>
<evidence type="ECO:0000259" key="2">
    <source>
        <dbReference type="Pfam" id="PF17892"/>
    </source>
</evidence>
<sequence>MADTNINQLHVSLPGAGNIQTYHLDADTPVKFDFDLANAVFTGENGNLEITVEGGGTVVLENYEPLADTGGLPLFEMLNGEQVAGDVYLFAFEGADQNADLETAAAGTTGSSGAGQYNDDAGTLSAGINALGGQDDAYGTHAFPTIGGVLGRFAPIANDDFASIDEQGDADFSVGRHVIFVDSLEDYQEAVALHAGGEGSALSEFFPLSTGGGFYIDYPNPPQTDETIQGNVIDNDVDPDGPQSQLSMYTVDYDGVNHDGVDPAAVQITSDDIVIVGKYGVLVVDPDGHWEYTLNQEWADALNEGESYDEIFHYNITDSDGLVSNTATLTITVNGANDMPVAHDDLNVQAVEGGDSTDYGLHASVHDADLNGGAGGDVAVHDSDHHDYTQDGSVVVHGNVLSGDDAGSVADGDVDSGDSPDGQTMFVVGVYSHATETMDYVLPDEQNGDFTPTAEQAYDQAHMDPSASVTVNGEFGVLTIHADGSYDYRLYTPKDGDAYNALNALNYGSEDNVDAFSYGIMDDSGAFSYANISFTVNGANDAPVANADQNNVAEFGIRFEGDADYSAVVSGNVVTGDAHGGVADTDVDDTRMFVSTISSQTDHNGTLYTDDNMDPDGSVTIDGEYGTLTIHADGSYDYALHNEWDNVQALQEGEVKSDVFTYTLTNPYADGVYSEPATLTINVTGSNDAPVAMADTNALTESVDLDPAASVSGNVLAGDAHGGVADTDVDNEVDDFTITSVTGHGGTDSDATGGFDIVGQYGTLHMNADGSYTYTENPAATGFLNNDSEPVSDVFTYTMTDNADGHPGTASATLTITINGANDAPTAMADTNSLTESVDGADAASVSGNVLAGDAHGGVADTDVDNEVSDFTVTGVAGHGGTDNDASGGFDIVGRYGTLHMNADGSYTYTENPNATDHLNSDSDPVTDVFTYTMSDNQSGDAKESSATLTITINGTNDAPTASDDYNLAKEAGFYTDGFDASGNVIHGMDLPILGNIGGDSDVDNTDLTVTHVSSVGNAGSEADVSGTTAVTGLYGTLYIEADGSYHYEVDNDVAIVNELNVLDHPTDSFTYTVSDGMGGTDTATLHIEVWGSDDAPTAVDDVNTGSVVEAGADEAGNQFAHGFVLANDSDVDSSVIFVTKAGAGAEGSETGGQAGSHLFGWASIEGQYGTLYFKPSGEYRYELNNNDPDTQALAEGQVVHDEFNYTVSDLLGATDTATLSIEVTGSNDAATITGDSTGAVTEDVNVTSGGLLTDSGQLFASDADNPDNLFQADTITDSQGGTFHINADGTWSYEIDNGSVQHLGEVDGVNSGFSNDFTVRSADGTEHTVTVTVGGENDAPLGADFSVHGNAYGEPVHIDFDQAPITDVEDDHDTGDDLDTGVVITGLPDHGTLYYDGHEVTQDDVDNSTRFDDLDNFTYKGDAPAGQGVLIGSRLAEDAGLDTWGERVNGSTRQLSVDTDGDGSADVTVTTHISSGNLKVYSDQQSHIDHGLANSSNNGLDAGETLTMTFEGRDVSYADIGFGGLGSYFDHGGQQNGQATWAVYDGDQLIASGTVDNSVMTWTNAVTGQSGTIGGGDGDTFQSLVLDQTILGGEHFDRIVFGTTEDGPRDWNANWELQYVDVEFAGNDTITYRPIDSEGQVSDSDYTVTVDVLPGQANEDPTAVNDAASVHEPNTDGLDHSVSANVLSNDVDADNTPGEMSVTKVTFGDTTVDFANHQITGSHAEWGSDGTAVIHGEHGDLVIGADGDYTYTATDDTLAPGDAPTETFTYTMTDGDTVDNDPAAQTANLVITVNGLNDAPDAVDDGVPGLTGATHDVALNIANGFTADGITIVEDQTTDHTVIHDTFGLGVKTGPGDNSAIDTTQGAEKVTFQFDDPQAHATITLADFNNTDHDDDAIITLLNADGEVVGTYNVGVDQTDPTIDLTGSEPFVYVVVEPAGSSEDGFYVQSISGQVTDYSSTDGAIVVAEDSSISIDVLANDTDPDLPNDHLSITGLGDPAHGTVALVNGEVVYTPNADYNGPDSFTYTITDDHGATDTATVYLNVTPVNDAPVAANDTVTVLEDHTASGNVIQGAGSEHLGQDTDADGDTLTVTGFTVQGDATPHAAGETAHIDGVGDLVINADGSYTFTPAADYDGDVPTATYTVTDGNGGYASANLAIDITPDNDAPTIDLSAGTVTFVSEDAGNNNMVGIYELDGDGHPTNPQIILVDSNSGTDGQLLATFGDGQELHYFLIPNTNVGNGVPTFVPNGSGGWDISFDGGATSHEVRFDDAGINNNPEDTFRIETDANGRVIHVDDQMLTGDPRDVDDDDDFNDLVIRENDHAGTGFENTFVEDGGPVHITGEVNISDADSTHMSQAVITLTNAHDMDSLNIDTSALPGGITATIDGNRIILSGDAPISDYESAIERITFSNGSDDPDASDRLIDVQVWDDASDPTGAPSNVATSVIHVVPVDDNTPPVAVDDTGSGSGTITGDGGVIGTVEGSDAFHLVAQEFDAQSGKWVQATLEHWGNGNGSHYGVESASGGNGKSGDDKFIENDGNAERLLIQFDDPQESVSLKFTGDGNGQESLQAWDPDGNPITDLTISESGDVVTVTSSTAVIGTVVVMADPDDPNASVALKEVHGSDPVDHLSGTYEAAVITGNVLANDHDAQDTDYTDGPGFPAGSTELTVTGAAAGDLDDLTQAQYDQHLADGDFNGDSGTFSLGDDGVGATVHGQYGDLLIAEDGSYTYTTHDGLPAGDYTESFTYQVSDTDGAVDYGVIEVNATINTLVAHADLGHGAMVTDTLEPAYQWQSGWGHDINFANQTDGNPNEWQTLAHDMGLKVSATIDGFPAWVGEVEGLGIGVNTPLVPDSHEIENGPLYREALTLEFGDEGKSLPEQLYLMLNNVETGEDVIFTITDSNDHTFTVHVGAGGNNATYTDGTGTVVLTKANNNQYYITGSHGDLDGSGELLIKSVTIGGAWHTRFSLNYINATTGGEWVRNGTTGELTLPSVTGSLFANVYSSDDAAMTAAIVGSGVGTWGTLEIAANGEWTYTPNENAHSITTSGLTEPTVEQFTYQVTDSHGLTDTATLYVPVHVNASTFSGSDGADQFTGTDGSDLIYGHGGNDVINGHAGNDFLYGGAGDDTIDGGAGHDFISGGDGNDVLHGGDGNDYLFGGNGNDVLWGGAGNDVIHAGAGDDTVFVSSGHDTVTLGAGADTIMVDPGYLTAGHGGGDMTVTDFNIGEGDQLDLSGLSGGLVDVTSAGDSGDLVVTIGNVNPAGDDITITLQGVLPPSHDAVDHQVDLSATGEDLNTVIQHIINSGGHSS</sequence>
<evidence type="ECO:0000259" key="1">
    <source>
        <dbReference type="Pfam" id="PF17803"/>
    </source>
</evidence>
<dbReference type="EMBL" id="LKAQ01000001">
    <property type="protein sequence ID" value="OIQ52292.1"/>
    <property type="molecule type" value="Genomic_DNA"/>
</dbReference>
<dbReference type="PROSITE" id="PS00330">
    <property type="entry name" value="HEMOLYSIN_CALCIUM"/>
    <property type="match status" value="4"/>
</dbReference>
<dbReference type="GO" id="GO:0005509">
    <property type="term" value="F:calcium ion binding"/>
    <property type="evidence" value="ECO:0007669"/>
    <property type="project" value="InterPro"/>
</dbReference>
<dbReference type="Pfam" id="PF17892">
    <property type="entry name" value="Cadherin_5"/>
    <property type="match status" value="1"/>
</dbReference>
<comment type="caution">
    <text evidence="3">The sequence shown here is derived from an EMBL/GenBank/DDBJ whole genome shotgun (WGS) entry which is preliminary data.</text>
</comment>
<proteinExistence type="predicted"/>
<feature type="domain" description="RapA2 cadherin-like" evidence="1">
    <location>
        <begin position="1648"/>
        <end position="1752"/>
    </location>
</feature>
<dbReference type="InterPro" id="IPR013783">
    <property type="entry name" value="Ig-like_fold"/>
</dbReference>
<dbReference type="NCBIfam" id="TIGR01965">
    <property type="entry name" value="VCBS_repeat"/>
    <property type="match status" value="10"/>
</dbReference>
<evidence type="ECO:0000313" key="3">
    <source>
        <dbReference type="EMBL" id="OIQ52292.1"/>
    </source>
</evidence>
<dbReference type="PRINTS" id="PR00313">
    <property type="entry name" value="CABNDNGRPT"/>
</dbReference>
<dbReference type="Proteomes" id="UP000181901">
    <property type="component" value="Unassembled WGS sequence"/>
</dbReference>
<feature type="domain" description="RapA2 cadherin-like" evidence="1">
    <location>
        <begin position="677"/>
        <end position="774"/>
    </location>
</feature>
<feature type="domain" description="RapA2 cadherin-like" evidence="1">
    <location>
        <begin position="812"/>
        <end position="909"/>
    </location>
</feature>
<reference evidence="3 4" key="1">
    <citation type="submission" date="2015-09" db="EMBL/GenBank/DDBJ databases">
        <title>Genome of Desulfovibrio dechloracetivorans BerOc1, a mercury methylating strain isolated from highly hydrocarbons and metals contaminated coastal sediments.</title>
        <authorList>
            <person name="Goni Urriza M."/>
            <person name="Gassie C."/>
            <person name="Bouchez O."/>
            <person name="Klopp C."/>
            <person name="Ranchou-Peyruse A."/>
            <person name="Remy G."/>
        </authorList>
    </citation>
    <scope>NUCLEOTIDE SEQUENCE [LARGE SCALE GENOMIC DNA]</scope>
    <source>
        <strain evidence="3 4">BerOc1</strain>
    </source>
</reference>
<dbReference type="Pfam" id="PF00353">
    <property type="entry name" value="HemolysinCabind"/>
    <property type="match status" value="2"/>
</dbReference>
<protein>
    <submittedName>
        <fullName evidence="3">Hemolysin, plasmid</fullName>
    </submittedName>
</protein>
<feature type="domain" description="RapA2 cadherin-like" evidence="1">
    <location>
        <begin position="1084"/>
        <end position="1182"/>
    </location>
</feature>
<dbReference type="SUPFAM" id="SSF51120">
    <property type="entry name" value="beta-Roll"/>
    <property type="match status" value="2"/>
</dbReference>
<accession>A0A1J5N2E2</accession>
<dbReference type="NCBIfam" id="NF012211">
    <property type="entry name" value="tand_rpt_95"/>
    <property type="match status" value="2"/>
</dbReference>
<dbReference type="Pfam" id="PF17963">
    <property type="entry name" value="Big_9"/>
    <property type="match status" value="2"/>
</dbReference>
<organism evidence="3 4">
    <name type="scientific">Pseudodesulfovibrio hydrargyri</name>
    <dbReference type="NCBI Taxonomy" id="2125990"/>
    <lineage>
        <taxon>Bacteria</taxon>
        <taxon>Pseudomonadati</taxon>
        <taxon>Thermodesulfobacteriota</taxon>
        <taxon>Desulfovibrionia</taxon>
        <taxon>Desulfovibrionales</taxon>
        <taxon>Desulfovibrionaceae</taxon>
    </lineage>
</organism>
<keyword evidence="4" id="KW-1185">Reference proteome</keyword>
<dbReference type="InterPro" id="IPR010221">
    <property type="entry name" value="VCBS_dom"/>
</dbReference>
<gene>
    <name evidence="3" type="primary">hlyA_2</name>
    <name evidence="3" type="ORF">BerOc1_00767</name>
</gene>
<evidence type="ECO:0000313" key="4">
    <source>
        <dbReference type="Proteomes" id="UP000181901"/>
    </source>
</evidence>
<dbReference type="InterPro" id="IPR011049">
    <property type="entry name" value="Serralysin-like_metalloprot_C"/>
</dbReference>
<dbReference type="Gene3D" id="2.60.40.3440">
    <property type="match status" value="1"/>
</dbReference>
<dbReference type="Gene3D" id="2.60.40.1200">
    <property type="match status" value="1"/>
</dbReference>
<dbReference type="RefSeq" id="WP_071544363.1">
    <property type="nucleotide sequence ID" value="NZ_LKAQ01000001.1"/>
</dbReference>
<dbReference type="InterPro" id="IPR040853">
    <property type="entry name" value="RapA2_cadherin-like"/>
</dbReference>
<name>A0A1J5N2E2_9BACT</name>
<dbReference type="InterPro" id="IPR041690">
    <property type="entry name" value="Cadherin_5"/>
</dbReference>